<proteinExistence type="predicted"/>
<sequence>MYQVNKELNSVKVFEKIIEFSLPDGGLACNKVSCLLWSGSEPQLCIVGMDGSVSMWSVIKANKEAIKCLGNGALGEPANCICRRAISQSDEADQEQTNTEAGRGPDKLSPPANDAGMKKIVEYLF</sequence>
<gene>
    <name evidence="2" type="ORF">GPUH_LOCUS21908</name>
</gene>
<reference evidence="4" key="1">
    <citation type="submission" date="2016-06" db="UniProtKB">
        <authorList>
            <consortium name="WormBaseParasite"/>
        </authorList>
    </citation>
    <scope>IDENTIFICATION</scope>
</reference>
<evidence type="ECO:0000256" key="1">
    <source>
        <dbReference type="SAM" id="MobiDB-lite"/>
    </source>
</evidence>
<feature type="region of interest" description="Disordered" evidence="1">
    <location>
        <begin position="88"/>
        <end position="115"/>
    </location>
</feature>
<dbReference type="Proteomes" id="UP000271098">
    <property type="component" value="Unassembled WGS sequence"/>
</dbReference>
<evidence type="ECO:0000313" key="4">
    <source>
        <dbReference type="WBParaSite" id="GPUH_0002193501-mRNA-1"/>
    </source>
</evidence>
<dbReference type="WBParaSite" id="GPUH_0002193501-mRNA-1">
    <property type="protein sequence ID" value="GPUH_0002193501-mRNA-1"/>
    <property type="gene ID" value="GPUH_0002193501"/>
</dbReference>
<keyword evidence="3" id="KW-1185">Reference proteome</keyword>
<accession>A0A183ELR7</accession>
<protein>
    <submittedName>
        <fullName evidence="4">WD_REPEATS_REGION domain-containing protein</fullName>
    </submittedName>
</protein>
<organism evidence="4">
    <name type="scientific">Gongylonema pulchrum</name>
    <dbReference type="NCBI Taxonomy" id="637853"/>
    <lineage>
        <taxon>Eukaryota</taxon>
        <taxon>Metazoa</taxon>
        <taxon>Ecdysozoa</taxon>
        <taxon>Nematoda</taxon>
        <taxon>Chromadorea</taxon>
        <taxon>Rhabditida</taxon>
        <taxon>Spirurina</taxon>
        <taxon>Spiruromorpha</taxon>
        <taxon>Spiruroidea</taxon>
        <taxon>Gongylonematidae</taxon>
        <taxon>Gongylonema</taxon>
    </lineage>
</organism>
<dbReference type="EMBL" id="UYRT01093780">
    <property type="protein sequence ID" value="VDN39168.1"/>
    <property type="molecule type" value="Genomic_DNA"/>
</dbReference>
<name>A0A183ELR7_9BILA</name>
<evidence type="ECO:0000313" key="3">
    <source>
        <dbReference type="Proteomes" id="UP000271098"/>
    </source>
</evidence>
<dbReference type="AlphaFoldDB" id="A0A183ELR7"/>
<evidence type="ECO:0000313" key="2">
    <source>
        <dbReference type="EMBL" id="VDN39168.1"/>
    </source>
</evidence>
<reference evidence="2 3" key="2">
    <citation type="submission" date="2018-11" db="EMBL/GenBank/DDBJ databases">
        <authorList>
            <consortium name="Pathogen Informatics"/>
        </authorList>
    </citation>
    <scope>NUCLEOTIDE SEQUENCE [LARGE SCALE GENOMIC DNA]</scope>
</reference>